<evidence type="ECO:0000313" key="2">
    <source>
        <dbReference type="Proteomes" id="UP001558613"/>
    </source>
</evidence>
<name>A0ABR3M0X6_9TELE</name>
<dbReference type="Proteomes" id="UP001558613">
    <property type="component" value="Unassembled WGS sequence"/>
</dbReference>
<organism evidence="1 2">
    <name type="scientific">Cirrhinus molitorella</name>
    <name type="common">mud carp</name>
    <dbReference type="NCBI Taxonomy" id="172907"/>
    <lineage>
        <taxon>Eukaryota</taxon>
        <taxon>Metazoa</taxon>
        <taxon>Chordata</taxon>
        <taxon>Craniata</taxon>
        <taxon>Vertebrata</taxon>
        <taxon>Euteleostomi</taxon>
        <taxon>Actinopterygii</taxon>
        <taxon>Neopterygii</taxon>
        <taxon>Teleostei</taxon>
        <taxon>Ostariophysi</taxon>
        <taxon>Cypriniformes</taxon>
        <taxon>Cyprinidae</taxon>
        <taxon>Labeoninae</taxon>
        <taxon>Labeonini</taxon>
        <taxon>Cirrhinus</taxon>
    </lineage>
</organism>
<reference evidence="1 2" key="1">
    <citation type="submission" date="2023-09" db="EMBL/GenBank/DDBJ databases">
        <authorList>
            <person name="Wang M."/>
        </authorList>
    </citation>
    <scope>NUCLEOTIDE SEQUENCE [LARGE SCALE GENOMIC DNA]</scope>
    <source>
        <strain evidence="1">GT-2023</strain>
        <tissue evidence="1">Liver</tissue>
    </source>
</reference>
<comment type="caution">
    <text evidence="1">The sequence shown here is derived from an EMBL/GenBank/DDBJ whole genome shotgun (WGS) entry which is preliminary data.</text>
</comment>
<protein>
    <submittedName>
        <fullName evidence="1">Uncharacterized protein</fullName>
    </submittedName>
</protein>
<proteinExistence type="predicted"/>
<accession>A0ABR3M0X6</accession>
<gene>
    <name evidence="1" type="ORF">QQF64_010776</name>
</gene>
<evidence type="ECO:0000313" key="1">
    <source>
        <dbReference type="EMBL" id="KAL1257532.1"/>
    </source>
</evidence>
<sequence>MLFTGSPDDSEDCVMGPQRFRYTVASEPLELFDSQSSALLIAPPRPDDKLSAIIAHRLLQDCVFVDDECALAPEQNQSAGMKDSRRTRKATCVCFLMKREYSLLLYLTKAVTLPIKIKRFQAN</sequence>
<dbReference type="EMBL" id="JAYMGO010000017">
    <property type="protein sequence ID" value="KAL1257532.1"/>
    <property type="molecule type" value="Genomic_DNA"/>
</dbReference>
<keyword evidence="2" id="KW-1185">Reference proteome</keyword>